<dbReference type="Pfam" id="PF02541">
    <property type="entry name" value="Ppx-GppA"/>
    <property type="match status" value="1"/>
</dbReference>
<dbReference type="EMBL" id="JAUSVL010000001">
    <property type="protein sequence ID" value="MDQ0289630.1"/>
    <property type="molecule type" value="Genomic_DNA"/>
</dbReference>
<dbReference type="CDD" id="cd00077">
    <property type="entry name" value="HDc"/>
    <property type="match status" value="1"/>
</dbReference>
<evidence type="ECO:0000313" key="4">
    <source>
        <dbReference type="EMBL" id="MDQ0289630.1"/>
    </source>
</evidence>
<organism evidence="4 5">
    <name type="scientific">Oligosphaera ethanolica</name>
    <dbReference type="NCBI Taxonomy" id="760260"/>
    <lineage>
        <taxon>Bacteria</taxon>
        <taxon>Pseudomonadati</taxon>
        <taxon>Lentisphaerota</taxon>
        <taxon>Oligosphaeria</taxon>
        <taxon>Oligosphaerales</taxon>
        <taxon>Oligosphaeraceae</taxon>
        <taxon>Oligosphaera</taxon>
    </lineage>
</organism>
<dbReference type="EC" id="3.6.1.40" evidence="4"/>
<dbReference type="Gene3D" id="3.30.420.150">
    <property type="entry name" value="Exopolyphosphatase. Domain 2"/>
    <property type="match status" value="1"/>
</dbReference>
<reference evidence="4" key="1">
    <citation type="submission" date="2023-07" db="EMBL/GenBank/DDBJ databases">
        <title>Genomic Encyclopedia of Type Strains, Phase IV (KMG-IV): sequencing the most valuable type-strain genomes for metagenomic binning, comparative biology and taxonomic classification.</title>
        <authorList>
            <person name="Goeker M."/>
        </authorList>
    </citation>
    <scope>NUCLEOTIDE SEQUENCE</scope>
    <source>
        <strain evidence="4">DSM 24202</strain>
    </source>
</reference>
<dbReference type="GO" id="GO:0008894">
    <property type="term" value="F:guanosine-5'-triphosphate,3'-diphosphate diphosphatase activity"/>
    <property type="evidence" value="ECO:0007669"/>
    <property type="project" value="UniProtKB-EC"/>
</dbReference>
<dbReference type="InterPro" id="IPR050273">
    <property type="entry name" value="GppA/Ppx_hydrolase"/>
</dbReference>
<accession>A0AAE4ANN8</accession>
<dbReference type="PIRSF" id="PIRSF001267">
    <property type="entry name" value="Pyrophosphatase_GppA_Ppx"/>
    <property type="match status" value="1"/>
</dbReference>
<protein>
    <submittedName>
        <fullName evidence="4">Exopolyphosphatase/guanosine-5'-triphosphate, 3'-diphosphate pyrophosphatase</fullName>
        <ecNumber evidence="4">3.6.1.11</ecNumber>
        <ecNumber evidence="4">3.6.1.40</ecNumber>
    </submittedName>
</protein>
<gene>
    <name evidence="4" type="ORF">J3R75_001737</name>
</gene>
<dbReference type="PANTHER" id="PTHR30005">
    <property type="entry name" value="EXOPOLYPHOSPHATASE"/>
    <property type="match status" value="1"/>
</dbReference>
<dbReference type="CDD" id="cd24006">
    <property type="entry name" value="ASKHA_NBD_PPX_GppA"/>
    <property type="match status" value="1"/>
</dbReference>
<dbReference type="AlphaFoldDB" id="A0AAE4ANN8"/>
<feature type="domain" description="Ppx/GppA phosphatase N-terminal" evidence="2">
    <location>
        <begin position="30"/>
        <end position="321"/>
    </location>
</feature>
<dbReference type="SUPFAM" id="SSF109604">
    <property type="entry name" value="HD-domain/PDEase-like"/>
    <property type="match status" value="1"/>
</dbReference>
<dbReference type="Gene3D" id="3.30.420.40">
    <property type="match status" value="1"/>
</dbReference>
<dbReference type="InterPro" id="IPR043129">
    <property type="entry name" value="ATPase_NBD"/>
</dbReference>
<dbReference type="Gene3D" id="1.10.3210.10">
    <property type="entry name" value="Hypothetical protein af1432"/>
    <property type="match status" value="1"/>
</dbReference>
<dbReference type="EC" id="3.6.1.11" evidence="4"/>
<dbReference type="Pfam" id="PF21447">
    <property type="entry name" value="Ppx-GppA_III"/>
    <property type="match status" value="1"/>
</dbReference>
<dbReference type="PANTHER" id="PTHR30005:SF0">
    <property type="entry name" value="RETROGRADE REGULATION PROTEIN 2"/>
    <property type="match status" value="1"/>
</dbReference>
<evidence type="ECO:0000313" key="5">
    <source>
        <dbReference type="Proteomes" id="UP001238163"/>
    </source>
</evidence>
<dbReference type="RefSeq" id="WP_307261086.1">
    <property type="nucleotide sequence ID" value="NZ_JAUSVL010000001.1"/>
</dbReference>
<dbReference type="InterPro" id="IPR003695">
    <property type="entry name" value="Ppx_GppA_N"/>
</dbReference>
<dbReference type="InterPro" id="IPR003607">
    <property type="entry name" value="HD/PDEase_dom"/>
</dbReference>
<evidence type="ECO:0000259" key="3">
    <source>
        <dbReference type="Pfam" id="PF21447"/>
    </source>
</evidence>
<evidence type="ECO:0000259" key="2">
    <source>
        <dbReference type="Pfam" id="PF02541"/>
    </source>
</evidence>
<keyword evidence="5" id="KW-1185">Reference proteome</keyword>
<sequence>MPKAEAKRKATRTRPLAVIDIGSTAIRMAIAQVDDNNDLHILDSLKQNVAIGNDTFTCGSISDTTMEECVAVLKTFQQVLYEYGVPEHPDQLRVVATSAVREANNRDAFLDRIAVATDLAVEVVHAEEAGRFMYLSILPYVGKKPLTKSNSVLCVDLGGGSTDVLYIEKGQVNFFHNHNFGAMRLVQEDDELDWQTQRFRDVLEEQVQRLVQQITGPLNGKGRRDILLGGGMISASVRALGLSWPASGLLTIPIADIRAVIPAVLQSSSDQLVQIYQLSYPEAETLAPALLSYLRLAETLKRNELYATNQGMRDGVLADLIGRCTRNRGFRQQIINSACAIGEHFLFDRPHAEHVMDVALKIFKVIASEHSLTQRHQLILQVAALLHEIGLFVSNHNHHLHSQYLIINSDLFGLGGDDKKLAACVARYHRKNPPQPDDEIFCELSRDQRIDVAKLAAILRVADCFDRTHSQLLREISVQRDDRQLVIAVAKARELSLERLAIQRKGAFFQALYGISIDLKAVKE</sequence>
<name>A0AAE4ANN8_9BACT</name>
<feature type="domain" description="Ppx/GppA phosphatase C-terminal" evidence="3">
    <location>
        <begin position="337"/>
        <end position="487"/>
    </location>
</feature>
<dbReference type="InterPro" id="IPR048950">
    <property type="entry name" value="Ppx_GppA_C"/>
</dbReference>
<proteinExistence type="predicted"/>
<dbReference type="Proteomes" id="UP001238163">
    <property type="component" value="Unassembled WGS sequence"/>
</dbReference>
<evidence type="ECO:0000256" key="1">
    <source>
        <dbReference type="ARBA" id="ARBA00022801"/>
    </source>
</evidence>
<dbReference type="GO" id="GO:0004309">
    <property type="term" value="F:exopolyphosphatase activity"/>
    <property type="evidence" value="ECO:0007669"/>
    <property type="project" value="UniProtKB-EC"/>
</dbReference>
<comment type="caution">
    <text evidence="4">The sequence shown here is derived from an EMBL/GenBank/DDBJ whole genome shotgun (WGS) entry which is preliminary data.</text>
</comment>
<keyword evidence="1 4" id="KW-0378">Hydrolase</keyword>
<dbReference type="InterPro" id="IPR030673">
    <property type="entry name" value="PyroPPase_GppA_Ppx"/>
</dbReference>
<dbReference type="SUPFAM" id="SSF53067">
    <property type="entry name" value="Actin-like ATPase domain"/>
    <property type="match status" value="2"/>
</dbReference>